<dbReference type="InterPro" id="IPR050950">
    <property type="entry name" value="HTH-type_LysR_regulators"/>
</dbReference>
<comment type="similarity">
    <text evidence="1">Belongs to the LysR transcriptional regulatory family.</text>
</comment>
<accession>A0A845BDX2</accession>
<dbReference type="InterPro" id="IPR036390">
    <property type="entry name" value="WH_DNA-bd_sf"/>
</dbReference>
<dbReference type="Proteomes" id="UP000460715">
    <property type="component" value="Unassembled WGS sequence"/>
</dbReference>
<reference evidence="7 8" key="1">
    <citation type="submission" date="2019-03" db="EMBL/GenBank/DDBJ databases">
        <title>Roseomonas sp. a novel Roseomonas species isolated from Sea whip Gorgonian.</title>
        <authorList>
            <person name="Li F."/>
            <person name="Pan X."/>
            <person name="Huang S."/>
            <person name="Li Z."/>
            <person name="Meng B."/>
        </authorList>
    </citation>
    <scope>NUCLEOTIDE SEQUENCE [LARGE SCALE GENOMIC DNA]</scope>
    <source>
        <strain evidence="7 8">M0104</strain>
    </source>
</reference>
<organism evidence="7 8">
    <name type="scientific">Teichococcus coralli</name>
    <dbReference type="NCBI Taxonomy" id="2545983"/>
    <lineage>
        <taxon>Bacteria</taxon>
        <taxon>Pseudomonadati</taxon>
        <taxon>Pseudomonadota</taxon>
        <taxon>Alphaproteobacteria</taxon>
        <taxon>Acetobacterales</taxon>
        <taxon>Roseomonadaceae</taxon>
        <taxon>Roseomonas</taxon>
    </lineage>
</organism>
<dbReference type="InterPro" id="IPR000847">
    <property type="entry name" value="LysR_HTH_N"/>
</dbReference>
<dbReference type="InterPro" id="IPR005119">
    <property type="entry name" value="LysR_subst-bd"/>
</dbReference>
<comment type="caution">
    <text evidence="7">The sequence shown here is derived from an EMBL/GenBank/DDBJ whole genome shotgun (WGS) entry which is preliminary data.</text>
</comment>
<dbReference type="GO" id="GO:0003677">
    <property type="term" value="F:DNA binding"/>
    <property type="evidence" value="ECO:0007669"/>
    <property type="project" value="UniProtKB-KW"/>
</dbReference>
<dbReference type="FunFam" id="1.10.10.10:FF:000001">
    <property type="entry name" value="LysR family transcriptional regulator"/>
    <property type="match status" value="1"/>
</dbReference>
<dbReference type="PROSITE" id="PS50931">
    <property type="entry name" value="HTH_LYSR"/>
    <property type="match status" value="1"/>
</dbReference>
<dbReference type="Pfam" id="PF00126">
    <property type="entry name" value="HTH_1"/>
    <property type="match status" value="1"/>
</dbReference>
<feature type="chain" id="PRO_5032277731" evidence="5">
    <location>
        <begin position="26"/>
        <end position="316"/>
    </location>
</feature>
<name>A0A845BDX2_9PROT</name>
<evidence type="ECO:0000313" key="8">
    <source>
        <dbReference type="Proteomes" id="UP000460715"/>
    </source>
</evidence>
<evidence type="ECO:0000256" key="4">
    <source>
        <dbReference type="ARBA" id="ARBA00023163"/>
    </source>
</evidence>
<dbReference type="Gene3D" id="1.10.10.10">
    <property type="entry name" value="Winged helix-like DNA-binding domain superfamily/Winged helix DNA-binding domain"/>
    <property type="match status" value="1"/>
</dbReference>
<keyword evidence="2" id="KW-0805">Transcription regulation</keyword>
<keyword evidence="8" id="KW-1185">Reference proteome</keyword>
<dbReference type="InterPro" id="IPR036388">
    <property type="entry name" value="WH-like_DNA-bd_sf"/>
</dbReference>
<evidence type="ECO:0000256" key="2">
    <source>
        <dbReference type="ARBA" id="ARBA00023015"/>
    </source>
</evidence>
<gene>
    <name evidence="7" type="ORF">E0493_16540</name>
</gene>
<dbReference type="PANTHER" id="PTHR30419">
    <property type="entry name" value="HTH-TYPE TRANSCRIPTIONAL REGULATOR YBHD"/>
    <property type="match status" value="1"/>
</dbReference>
<dbReference type="PRINTS" id="PR00039">
    <property type="entry name" value="HTHLYSR"/>
</dbReference>
<feature type="domain" description="HTH lysR-type" evidence="6">
    <location>
        <begin position="4"/>
        <end position="61"/>
    </location>
</feature>
<feature type="signal peptide" evidence="5">
    <location>
        <begin position="1"/>
        <end position="25"/>
    </location>
</feature>
<keyword evidence="3" id="KW-0238">DNA-binding</keyword>
<dbReference type="AlphaFoldDB" id="A0A845BDX2"/>
<dbReference type="PANTHER" id="PTHR30419:SF8">
    <property type="entry name" value="NITROGEN ASSIMILATION TRANSCRIPTIONAL ACTIVATOR-RELATED"/>
    <property type="match status" value="1"/>
</dbReference>
<dbReference type="CDD" id="cd08440">
    <property type="entry name" value="PBP2_LTTR_like_4"/>
    <property type="match status" value="1"/>
</dbReference>
<dbReference type="RefSeq" id="WP_160938369.1">
    <property type="nucleotide sequence ID" value="NZ_SNVJ01000016.1"/>
</dbReference>
<keyword evidence="4" id="KW-0804">Transcription</keyword>
<evidence type="ECO:0000313" key="7">
    <source>
        <dbReference type="EMBL" id="MXP64958.1"/>
    </source>
</evidence>
<dbReference type="GO" id="GO:0003700">
    <property type="term" value="F:DNA-binding transcription factor activity"/>
    <property type="evidence" value="ECO:0007669"/>
    <property type="project" value="InterPro"/>
</dbReference>
<dbReference type="OrthoDB" id="7282659at2"/>
<evidence type="ECO:0000259" key="6">
    <source>
        <dbReference type="PROSITE" id="PS50931"/>
    </source>
</evidence>
<dbReference type="Pfam" id="PF03466">
    <property type="entry name" value="LysR_substrate"/>
    <property type="match status" value="1"/>
</dbReference>
<dbReference type="GO" id="GO:0005829">
    <property type="term" value="C:cytosol"/>
    <property type="evidence" value="ECO:0007669"/>
    <property type="project" value="TreeGrafter"/>
</dbReference>
<dbReference type="EMBL" id="SNVJ01000016">
    <property type="protein sequence ID" value="MXP64958.1"/>
    <property type="molecule type" value="Genomic_DNA"/>
</dbReference>
<evidence type="ECO:0000256" key="3">
    <source>
        <dbReference type="ARBA" id="ARBA00023125"/>
    </source>
</evidence>
<evidence type="ECO:0000256" key="1">
    <source>
        <dbReference type="ARBA" id="ARBA00009437"/>
    </source>
</evidence>
<keyword evidence="5" id="KW-0732">Signal</keyword>
<dbReference type="SUPFAM" id="SSF53850">
    <property type="entry name" value="Periplasmic binding protein-like II"/>
    <property type="match status" value="1"/>
</dbReference>
<proteinExistence type="inferred from homology"/>
<protein>
    <submittedName>
        <fullName evidence="7">LysR family transcriptional regulator</fullName>
    </submittedName>
</protein>
<evidence type="ECO:0000256" key="5">
    <source>
        <dbReference type="SAM" id="SignalP"/>
    </source>
</evidence>
<dbReference type="SUPFAM" id="SSF46785">
    <property type="entry name" value="Winged helix' DNA-binding domain"/>
    <property type="match status" value="1"/>
</dbReference>
<dbReference type="Gene3D" id="3.40.190.290">
    <property type="match status" value="1"/>
</dbReference>
<sequence>MTPVTLRQMRAFLAIVRLGSFTAAARQLHLTQPALTVQLRQLEQTLGVRLLDRTTRTATPTRTGAEFARALAPLLAEMDAVLERVQDHAALRTGRIDLATLPSLASTVLPEVIARLRAASPGLRVRMREAVTGPVGEMVRAGLVDFGIGGSVAEDGELVVQHLFDDPLLLIFPRGHGFAARRAVALPELCDVPLLLPEANSGIRHAVDQAFAALGRAVEPAQEAVSTGTLVGMVRAGLGLGVLPSTAVEMQVSPDLRALPIGDPPLTRPIALVRRAGRSLSPAAEAFLAMLRECLALRADLRSLAGPCHPVRGGDP</sequence>